<name>A0A086AHH3_9FLAO</name>
<keyword evidence="3" id="KW-1185">Reference proteome</keyword>
<dbReference type="Pfam" id="PF04738">
    <property type="entry name" value="Lant_dehydr_N"/>
    <property type="match status" value="1"/>
</dbReference>
<gene>
    <name evidence="2" type="ORF">IQ37_18015</name>
</gene>
<evidence type="ECO:0000259" key="1">
    <source>
        <dbReference type="Pfam" id="PF04738"/>
    </source>
</evidence>
<accession>A0A086AHH3</accession>
<comment type="caution">
    <text evidence="2">The sequence shown here is derived from an EMBL/GenBank/DDBJ whole genome shotgun (WGS) entry which is preliminary data.</text>
</comment>
<evidence type="ECO:0000313" key="3">
    <source>
        <dbReference type="Proteomes" id="UP000028709"/>
    </source>
</evidence>
<dbReference type="eggNOG" id="ENOG502Z81U">
    <property type="taxonomic scope" value="Bacteria"/>
</dbReference>
<evidence type="ECO:0000313" key="2">
    <source>
        <dbReference type="EMBL" id="KFF16137.1"/>
    </source>
</evidence>
<dbReference type="RefSeq" id="WP_034687582.1">
    <property type="nucleotide sequence ID" value="NZ_CP023049.2"/>
</dbReference>
<proteinExistence type="predicted"/>
<protein>
    <submittedName>
        <fullName evidence="2">Lantibiotic dehydratase</fullName>
    </submittedName>
</protein>
<dbReference type="AlphaFoldDB" id="A0A086AHH3"/>
<dbReference type="InterPro" id="IPR006827">
    <property type="entry name" value="Lant_deHydtase_N"/>
</dbReference>
<dbReference type="EMBL" id="JPRJ01000052">
    <property type="protein sequence ID" value="KFF16137.1"/>
    <property type="molecule type" value="Genomic_DNA"/>
</dbReference>
<dbReference type="KEGG" id="cpip:CJF12_10505"/>
<dbReference type="STRING" id="558152.IQ37_18015"/>
<dbReference type="Proteomes" id="UP000028709">
    <property type="component" value="Unassembled WGS sequence"/>
</dbReference>
<dbReference type="OrthoDB" id="1273722at2"/>
<feature type="domain" description="Lantibiotic dehydratase N-terminal" evidence="1">
    <location>
        <begin position="44"/>
        <end position="705"/>
    </location>
</feature>
<reference evidence="2 3" key="1">
    <citation type="submission" date="2014-07" db="EMBL/GenBank/DDBJ databases">
        <title>Genome of Chryseobacterium piperi CTM.</title>
        <authorList>
            <person name="Pipes S.E."/>
            <person name="Stropko S.J."/>
            <person name="Newman J.D."/>
        </authorList>
    </citation>
    <scope>NUCLEOTIDE SEQUENCE [LARGE SCALE GENOMIC DNA]</scope>
    <source>
        <strain evidence="2 3">CTM</strain>
    </source>
</reference>
<organism evidence="2 3">
    <name type="scientific">Chryseobacterium piperi</name>
    <dbReference type="NCBI Taxonomy" id="558152"/>
    <lineage>
        <taxon>Bacteria</taxon>
        <taxon>Pseudomonadati</taxon>
        <taxon>Bacteroidota</taxon>
        <taxon>Flavobacteriia</taxon>
        <taxon>Flavobacteriales</taxon>
        <taxon>Weeksellaceae</taxon>
        <taxon>Chryseobacterium group</taxon>
        <taxon>Chryseobacterium</taxon>
    </lineage>
</organism>
<sequence length="745" mass="87379">MSRIPYQFFEEYIFRTPLFSRSKFHENTDKDEISDVDLKEIYTHPVFQEAIYLASPYLHGELRDWLNSEKEHLPKKSQKLKNSLLKYYIRMSTRSIPFGLFTGVGLGRFAQETFNPFAKEQRLLKDNIIRDTKLDMHFLVSLSDCFTNVPTIKNQLLFYSNNSIYTVGDTIRYIEYEYAEGKRDYIISSAPFSEELKSILDFSKQGKTISQLAAILVNEEITEEEAIEFVEELIDNQVLVSELEPNVSGIDFLEVLIAVLNKIGEKEITQILVLIREHLNKLDLNVGNSTSDYHEIEKLIQSILISKGQTQIEYEQKYLFQTDLYFGDTLTLSSEWKKRLKETIVFLNKITLSQKETYLDKFKKAFQERFENQEMPLAYVLDTEVGLGYRQDHPIKGVHPYLEDLVLPGSQEKQPVKIQLNPFQQILNEKLQENWVDRKYSIELFDEDFKDFEAKWDDLPDTISFIAEMVSENNQEKLVVDLGSGNAANLIARFCSEKSQVQNLTKTIAIKEEELNPDCILAEVIHLPEARIGNVIRRPMLRQYEIPYLAQSVLADDHQIPVSDLYISLKNNRIVLRSKRLNKEIKPYLSNAHNYSANSLPVYHFLCDLHSQNKRPGLYFNWGDLKDIYQFLPRIEYKNAILSKAWWKITEKEIAQSSIFESYEADNKEELLSELRIWRAKRNIPQWIQWVQSDNKLTINLENYDLAKVLVDTIKNLKSIVIEEFLYNENSDFMHQFIFPMYKEN</sequence>